<dbReference type="InterPro" id="IPR000182">
    <property type="entry name" value="GNAT_dom"/>
</dbReference>
<protein>
    <submittedName>
        <fullName evidence="2">Putative N-acetyltransferase YhbS</fullName>
    </submittedName>
</protein>
<dbReference type="PANTHER" id="PTHR43617">
    <property type="entry name" value="L-AMINO ACID N-ACETYLTRANSFERASE"/>
    <property type="match status" value="1"/>
</dbReference>
<keyword evidence="3" id="KW-1185">Reference proteome</keyword>
<dbReference type="EMBL" id="JACIEP010000006">
    <property type="protein sequence ID" value="MBB4036073.1"/>
    <property type="molecule type" value="Genomic_DNA"/>
</dbReference>
<reference evidence="2 3" key="1">
    <citation type="submission" date="2020-08" db="EMBL/GenBank/DDBJ databases">
        <title>Genomic Encyclopedia of Type Strains, Phase IV (KMG-IV): sequencing the most valuable type-strain genomes for metagenomic binning, comparative biology and taxonomic classification.</title>
        <authorList>
            <person name="Goeker M."/>
        </authorList>
    </citation>
    <scope>NUCLEOTIDE SEQUENCE [LARGE SCALE GENOMIC DNA]</scope>
    <source>
        <strain evidence="2 3">DSM 104969</strain>
    </source>
</reference>
<dbReference type="InterPro" id="IPR016181">
    <property type="entry name" value="Acyl_CoA_acyltransferase"/>
</dbReference>
<evidence type="ECO:0000313" key="2">
    <source>
        <dbReference type="EMBL" id="MBB4036073.1"/>
    </source>
</evidence>
<dbReference type="CDD" id="cd04301">
    <property type="entry name" value="NAT_SF"/>
    <property type="match status" value="1"/>
</dbReference>
<feature type="domain" description="N-acetyltransferase" evidence="1">
    <location>
        <begin position="8"/>
        <end position="153"/>
    </location>
</feature>
<proteinExistence type="predicted"/>
<dbReference type="SUPFAM" id="SSF55729">
    <property type="entry name" value="Acyl-CoA N-acyltransferases (Nat)"/>
    <property type="match status" value="1"/>
</dbReference>
<dbReference type="InterPro" id="IPR050276">
    <property type="entry name" value="MshD_Acetyltransferase"/>
</dbReference>
<dbReference type="Proteomes" id="UP000555103">
    <property type="component" value="Unassembled WGS sequence"/>
</dbReference>
<keyword evidence="2" id="KW-0808">Transferase</keyword>
<dbReference type="Gene3D" id="3.40.630.30">
    <property type="match status" value="1"/>
</dbReference>
<dbReference type="AlphaFoldDB" id="A0A840CW77"/>
<evidence type="ECO:0000259" key="1">
    <source>
        <dbReference type="PROSITE" id="PS51186"/>
    </source>
</evidence>
<dbReference type="PROSITE" id="PS51186">
    <property type="entry name" value="GNAT"/>
    <property type="match status" value="1"/>
</dbReference>
<dbReference type="RefSeq" id="WP_183306988.1">
    <property type="nucleotide sequence ID" value="NZ_JACIEP010000006.1"/>
</dbReference>
<dbReference type="GO" id="GO:0016747">
    <property type="term" value="F:acyltransferase activity, transferring groups other than amino-acyl groups"/>
    <property type="evidence" value="ECO:0007669"/>
    <property type="project" value="InterPro"/>
</dbReference>
<name>A0A840CW77_9BACT</name>
<sequence length="177" mass="20026">MDNKILAVGIRQEEARDFPAVYNLNSKAFKRKEEALLVDRLRLSDAFIPELSLVATIDNKAIGHILFSKIKIIDGDREFDSLALAPMAVTPEMQRRRVGSRLIKHGLDRARELGYKSVIVLGHPDYYAKCGFVPTSRWLIKPPFNVPENSFMGMELVEGGFSGVRGTVRYAREFEDI</sequence>
<dbReference type="Pfam" id="PF00583">
    <property type="entry name" value="Acetyltransf_1"/>
    <property type="match status" value="1"/>
</dbReference>
<gene>
    <name evidence="2" type="ORF">GGR21_001974</name>
</gene>
<dbReference type="PANTHER" id="PTHR43617:SF2">
    <property type="entry name" value="UPF0039 PROTEIN SLL0451"/>
    <property type="match status" value="1"/>
</dbReference>
<evidence type="ECO:0000313" key="3">
    <source>
        <dbReference type="Proteomes" id="UP000555103"/>
    </source>
</evidence>
<comment type="caution">
    <text evidence="2">The sequence shown here is derived from an EMBL/GenBank/DDBJ whole genome shotgun (WGS) entry which is preliminary data.</text>
</comment>
<accession>A0A840CW77</accession>
<organism evidence="2 3">
    <name type="scientific">Dysgonomonas hofstadii</name>
    <dbReference type="NCBI Taxonomy" id="637886"/>
    <lineage>
        <taxon>Bacteria</taxon>
        <taxon>Pseudomonadati</taxon>
        <taxon>Bacteroidota</taxon>
        <taxon>Bacteroidia</taxon>
        <taxon>Bacteroidales</taxon>
        <taxon>Dysgonomonadaceae</taxon>
        <taxon>Dysgonomonas</taxon>
    </lineage>
</organism>